<dbReference type="GO" id="GO:0045727">
    <property type="term" value="P:positive regulation of translation"/>
    <property type="evidence" value="ECO:0007669"/>
    <property type="project" value="TreeGrafter"/>
</dbReference>
<dbReference type="PRINTS" id="PR00302">
    <property type="entry name" value="LUPUSLA"/>
</dbReference>
<dbReference type="OrthoDB" id="439993at2759"/>
<evidence type="ECO:0000313" key="11">
    <source>
        <dbReference type="WBParaSite" id="ASIM_0001263901-mRNA-1"/>
    </source>
</evidence>
<feature type="domain" description="HTH La-type RNA-binding" evidence="7">
    <location>
        <begin position="62"/>
        <end position="152"/>
    </location>
</feature>
<dbReference type="GO" id="GO:0005634">
    <property type="term" value="C:nucleus"/>
    <property type="evidence" value="ECO:0007669"/>
    <property type="project" value="UniProtKB-SubCell"/>
</dbReference>
<evidence type="ECO:0000256" key="2">
    <source>
        <dbReference type="ARBA" id="ARBA00022884"/>
    </source>
</evidence>
<dbReference type="Proteomes" id="UP000267096">
    <property type="component" value="Unassembled WGS sequence"/>
</dbReference>
<evidence type="ECO:0000313" key="10">
    <source>
        <dbReference type="Proteomes" id="UP000267096"/>
    </source>
</evidence>
<dbReference type="Pfam" id="PF05383">
    <property type="entry name" value="La"/>
    <property type="match status" value="1"/>
</dbReference>
<dbReference type="WBParaSite" id="ASIM_0001263901-mRNA-1">
    <property type="protein sequence ID" value="ASIM_0001263901-mRNA-1"/>
    <property type="gene ID" value="ASIM_0001263901"/>
</dbReference>
<keyword evidence="2 4" id="KW-0694">RNA-binding</keyword>
<dbReference type="InterPro" id="IPR000504">
    <property type="entry name" value="RRM_dom"/>
</dbReference>
<protein>
    <submittedName>
        <fullName evidence="11">Lupus La protein (inferred by orthology to a human protein)</fullName>
    </submittedName>
</protein>
<feature type="domain" description="XRRM" evidence="8">
    <location>
        <begin position="281"/>
        <end position="406"/>
    </location>
</feature>
<dbReference type="CDD" id="cd12291">
    <property type="entry name" value="RRM1_La"/>
    <property type="match status" value="1"/>
</dbReference>
<dbReference type="InterPro" id="IPR002344">
    <property type="entry name" value="Lupus_La"/>
</dbReference>
<sequence length="449" mass="51025">MTDEKSDICNASASAAAHDNENVMEKPQLEKEPTSVPEKDAVNGAEAKVSPELAKKIVEQVENISAFIIFVLFVYFQFYFGDINLPRDRFLQDEIKKDEGWVALTTMTKFNRLAQLTTDVSVIAEALQNSQLLEVNEDKTRVRRDPEIALPENSLEYWQGIKHRTVYVKGFKLDSTLDDIQKFVKQFGDVDNVLMRRDKSTERSFKGSAFITYKTREMCENFVNNDVKKFEGSDLIKMMQDDYWAMKQQQMKNRKAADRNAKLAKKVAESDEKETSSVTAHFMKGMILSVEGLPTEDVDVNKIKTFFRKFGDVAYVVFSSGNDKAQIRFSGEENCAKKAWDQAVSEAGEEGKVMMDGKELKGAVLEGEEEEKYWNDFNQNRANKQSRMDQNRRGRGRSRNRGRGGHHSFGGDRGGGTVVPNKKREGDQKEEGDASEAKKPKKTVFADEE</sequence>
<name>A0A158PNQ5_ANISI</name>
<dbReference type="PANTHER" id="PTHR22792">
    <property type="entry name" value="LUPUS LA PROTEIN-RELATED"/>
    <property type="match status" value="1"/>
</dbReference>
<evidence type="ECO:0000256" key="5">
    <source>
        <dbReference type="SAM" id="MobiDB-lite"/>
    </source>
</evidence>
<dbReference type="InterPro" id="IPR014886">
    <property type="entry name" value="La_xRRM"/>
</dbReference>
<dbReference type="GO" id="GO:1990904">
    <property type="term" value="C:ribonucleoprotein complex"/>
    <property type="evidence" value="ECO:0007669"/>
    <property type="project" value="UniProtKB-UniRule"/>
</dbReference>
<feature type="compositionally biased region" description="Basic and acidic residues" evidence="5">
    <location>
        <begin position="18"/>
        <end position="41"/>
    </location>
</feature>
<dbReference type="InterPro" id="IPR006630">
    <property type="entry name" value="La_HTH"/>
</dbReference>
<reference evidence="9 10" key="2">
    <citation type="submission" date="2018-11" db="EMBL/GenBank/DDBJ databases">
        <authorList>
            <consortium name="Pathogen Informatics"/>
        </authorList>
    </citation>
    <scope>NUCLEOTIDE SEQUENCE [LARGE SCALE GENOMIC DNA]</scope>
</reference>
<organism evidence="11">
    <name type="scientific">Anisakis simplex</name>
    <name type="common">Herring worm</name>
    <dbReference type="NCBI Taxonomy" id="6269"/>
    <lineage>
        <taxon>Eukaryota</taxon>
        <taxon>Metazoa</taxon>
        <taxon>Ecdysozoa</taxon>
        <taxon>Nematoda</taxon>
        <taxon>Chromadorea</taxon>
        <taxon>Rhabditida</taxon>
        <taxon>Spirurina</taxon>
        <taxon>Ascaridomorpha</taxon>
        <taxon>Ascaridoidea</taxon>
        <taxon>Anisakidae</taxon>
        <taxon>Anisakis</taxon>
        <taxon>Anisakis simplex complex</taxon>
    </lineage>
</organism>
<dbReference type="InterPro" id="IPR036388">
    <property type="entry name" value="WH-like_DNA-bd_sf"/>
</dbReference>
<evidence type="ECO:0000259" key="6">
    <source>
        <dbReference type="PROSITE" id="PS50102"/>
    </source>
</evidence>
<dbReference type="Pfam" id="PF00076">
    <property type="entry name" value="RRM_1"/>
    <property type="match status" value="1"/>
</dbReference>
<dbReference type="Pfam" id="PF08777">
    <property type="entry name" value="RRM_3"/>
    <property type="match status" value="1"/>
</dbReference>
<keyword evidence="3" id="KW-0539">Nucleus</keyword>
<evidence type="ECO:0000259" key="8">
    <source>
        <dbReference type="PROSITE" id="PS51939"/>
    </source>
</evidence>
<feature type="compositionally biased region" description="Polar residues" evidence="5">
    <location>
        <begin position="376"/>
        <end position="385"/>
    </location>
</feature>
<dbReference type="PROSITE" id="PS50102">
    <property type="entry name" value="RRM"/>
    <property type="match status" value="1"/>
</dbReference>
<proteinExistence type="predicted"/>
<dbReference type="SUPFAM" id="SSF46785">
    <property type="entry name" value="Winged helix' DNA-binding domain"/>
    <property type="match status" value="1"/>
</dbReference>
<evidence type="ECO:0000256" key="1">
    <source>
        <dbReference type="ARBA" id="ARBA00004123"/>
    </source>
</evidence>
<gene>
    <name evidence="9" type="ORF">ASIM_LOCUS12105</name>
</gene>
<feature type="compositionally biased region" description="Basic residues" evidence="5">
    <location>
        <begin position="393"/>
        <end position="406"/>
    </location>
</feature>
<feature type="domain" description="RRM" evidence="6">
    <location>
        <begin position="164"/>
        <end position="258"/>
    </location>
</feature>
<feature type="region of interest" description="Disordered" evidence="5">
    <location>
        <begin position="1"/>
        <end position="43"/>
    </location>
</feature>
<feature type="region of interest" description="Disordered" evidence="5">
    <location>
        <begin position="374"/>
        <end position="449"/>
    </location>
</feature>
<comment type="subcellular location">
    <subcellularLocation>
        <location evidence="1">Nucleus</location>
    </subcellularLocation>
</comment>
<keyword evidence="10" id="KW-1185">Reference proteome</keyword>
<dbReference type="PROSITE" id="PS51939">
    <property type="entry name" value="XRRM"/>
    <property type="match status" value="1"/>
</dbReference>
<dbReference type="SMART" id="SM00715">
    <property type="entry name" value="LA"/>
    <property type="match status" value="1"/>
</dbReference>
<dbReference type="AlphaFoldDB" id="A0A158PNQ5"/>
<evidence type="ECO:0000256" key="4">
    <source>
        <dbReference type="PROSITE-ProRule" id="PRU00332"/>
    </source>
</evidence>
<dbReference type="GO" id="GO:0005829">
    <property type="term" value="C:cytosol"/>
    <property type="evidence" value="ECO:0007669"/>
    <property type="project" value="TreeGrafter"/>
</dbReference>
<dbReference type="SMART" id="SM00360">
    <property type="entry name" value="RRM"/>
    <property type="match status" value="1"/>
</dbReference>
<dbReference type="GO" id="GO:0010494">
    <property type="term" value="C:cytoplasmic stress granule"/>
    <property type="evidence" value="ECO:0007669"/>
    <property type="project" value="TreeGrafter"/>
</dbReference>
<dbReference type="PANTHER" id="PTHR22792:SF166">
    <property type="entry name" value="LUPUS LA PROTEIN HOMOLOG"/>
    <property type="match status" value="1"/>
</dbReference>
<accession>A0A158PNQ5</accession>
<dbReference type="InterPro" id="IPR035979">
    <property type="entry name" value="RBD_domain_sf"/>
</dbReference>
<dbReference type="InterPro" id="IPR045180">
    <property type="entry name" value="La_dom_prot"/>
</dbReference>
<evidence type="ECO:0000313" key="9">
    <source>
        <dbReference type="EMBL" id="VDK46566.1"/>
    </source>
</evidence>
<evidence type="ECO:0000259" key="7">
    <source>
        <dbReference type="PROSITE" id="PS50961"/>
    </source>
</evidence>
<reference evidence="11" key="1">
    <citation type="submission" date="2016-04" db="UniProtKB">
        <authorList>
            <consortium name="WormBaseParasite"/>
        </authorList>
    </citation>
    <scope>IDENTIFICATION</scope>
</reference>
<dbReference type="InterPro" id="IPR012677">
    <property type="entry name" value="Nucleotide-bd_a/b_plait_sf"/>
</dbReference>
<dbReference type="InterPro" id="IPR036390">
    <property type="entry name" value="WH_DNA-bd_sf"/>
</dbReference>
<dbReference type="PROSITE" id="PS50961">
    <property type="entry name" value="HTH_LA"/>
    <property type="match status" value="1"/>
</dbReference>
<dbReference type="Gene3D" id="3.30.70.330">
    <property type="match status" value="2"/>
</dbReference>
<feature type="compositionally biased region" description="Basic and acidic residues" evidence="5">
    <location>
        <begin position="422"/>
        <end position="438"/>
    </location>
</feature>
<feature type="compositionally biased region" description="Gly residues" evidence="5">
    <location>
        <begin position="407"/>
        <end position="417"/>
    </location>
</feature>
<dbReference type="Gene3D" id="1.10.10.10">
    <property type="entry name" value="Winged helix-like DNA-binding domain superfamily/Winged helix DNA-binding domain"/>
    <property type="match status" value="1"/>
</dbReference>
<evidence type="ECO:0000256" key="3">
    <source>
        <dbReference type="ARBA" id="ARBA00023242"/>
    </source>
</evidence>
<dbReference type="EMBL" id="UYRR01031139">
    <property type="protein sequence ID" value="VDK46566.1"/>
    <property type="molecule type" value="Genomic_DNA"/>
</dbReference>
<dbReference type="GO" id="GO:0008033">
    <property type="term" value="P:tRNA processing"/>
    <property type="evidence" value="ECO:0007669"/>
    <property type="project" value="TreeGrafter"/>
</dbReference>
<dbReference type="SUPFAM" id="SSF54928">
    <property type="entry name" value="RNA-binding domain, RBD"/>
    <property type="match status" value="1"/>
</dbReference>
<dbReference type="GO" id="GO:0003729">
    <property type="term" value="F:mRNA binding"/>
    <property type="evidence" value="ECO:0007669"/>
    <property type="project" value="TreeGrafter"/>
</dbReference>